<feature type="region of interest" description="Disordered" evidence="8">
    <location>
        <begin position="154"/>
        <end position="181"/>
    </location>
</feature>
<dbReference type="Gene3D" id="1.20.960.40">
    <property type="match status" value="1"/>
</dbReference>
<dbReference type="GO" id="GO:0034453">
    <property type="term" value="P:microtubule anchoring"/>
    <property type="evidence" value="ECO:0007669"/>
    <property type="project" value="InterPro"/>
</dbReference>
<keyword evidence="11" id="KW-1185">Reference proteome</keyword>
<evidence type="ECO:0000313" key="11">
    <source>
        <dbReference type="Proteomes" id="UP000286415"/>
    </source>
</evidence>
<name>A0A419PLF7_CLOSI</name>
<evidence type="ECO:0000256" key="2">
    <source>
        <dbReference type="ARBA" id="ARBA00004300"/>
    </source>
</evidence>
<dbReference type="GO" id="GO:0005813">
    <property type="term" value="C:centrosome"/>
    <property type="evidence" value="ECO:0007669"/>
    <property type="project" value="UniProtKB-SubCell"/>
</dbReference>
<keyword evidence="4" id="KW-0963">Cytoplasm</keyword>
<dbReference type="PANTHER" id="PTHR15431:SF19">
    <property type="entry name" value="CENTROSOMAL PROTEIN 20-RELATED"/>
    <property type="match status" value="1"/>
</dbReference>
<organism evidence="10 11">
    <name type="scientific">Clonorchis sinensis</name>
    <name type="common">Chinese liver fluke</name>
    <dbReference type="NCBI Taxonomy" id="79923"/>
    <lineage>
        <taxon>Eukaryota</taxon>
        <taxon>Metazoa</taxon>
        <taxon>Spiralia</taxon>
        <taxon>Lophotrochozoa</taxon>
        <taxon>Platyhelminthes</taxon>
        <taxon>Trematoda</taxon>
        <taxon>Digenea</taxon>
        <taxon>Opisthorchiida</taxon>
        <taxon>Opisthorchiata</taxon>
        <taxon>Opisthorchiidae</taxon>
        <taxon>Clonorchis</taxon>
    </lineage>
</organism>
<dbReference type="OrthoDB" id="6240884at2759"/>
<reference evidence="10 11" key="1">
    <citation type="journal article" date="2018" name="Biotechnol. Adv.">
        <title>Improved genomic resources and new bioinformatic workflow for the carcinogenic parasite Clonorchis sinensis: Biotechnological implications.</title>
        <authorList>
            <person name="Wang D."/>
            <person name="Korhonen P.K."/>
            <person name="Gasser R.B."/>
            <person name="Young N.D."/>
        </authorList>
    </citation>
    <scope>NUCLEOTIDE SEQUENCE [LARGE SCALE GENOMIC DNA]</scope>
    <source>
        <strain evidence="10">Cs-k2</strain>
    </source>
</reference>
<evidence type="ECO:0000256" key="4">
    <source>
        <dbReference type="ARBA" id="ARBA00022490"/>
    </source>
</evidence>
<evidence type="ECO:0000256" key="7">
    <source>
        <dbReference type="ARBA" id="ARBA00023273"/>
    </source>
</evidence>
<dbReference type="PROSITE" id="PS50896">
    <property type="entry name" value="LISH"/>
    <property type="match status" value="1"/>
</dbReference>
<dbReference type="InterPro" id="IPR018993">
    <property type="entry name" value="FOP_dimerisation-dom_N"/>
</dbReference>
<sequence length="215" mass="24375">MKQMSSVKELKDALRISLEKRGILKSLKSELLSRLFETLDQELKTGDGGKLTALSDTKFLIHELILEFLSFENLHFSRSTFCTESGHGDAMLSRQTLCQTLQIRPTVNVKSLIGPTEPDLACQPQQHHAPVVDKPVPLLYYIVNWLKDRKLTPPSDARQCGTEHPDEKSAHRSDPFHERSCCPAVDESHQQTTLTRYSPNYSPCMEQFSSEGDLY</sequence>
<dbReference type="AlphaFoldDB" id="A0A419PLF7"/>
<evidence type="ECO:0000259" key="9">
    <source>
        <dbReference type="Pfam" id="PF09398"/>
    </source>
</evidence>
<keyword evidence="7" id="KW-0966">Cell projection</keyword>
<dbReference type="GO" id="GO:0036064">
    <property type="term" value="C:ciliary basal body"/>
    <property type="evidence" value="ECO:0007669"/>
    <property type="project" value="TreeGrafter"/>
</dbReference>
<dbReference type="GO" id="GO:0031514">
    <property type="term" value="C:motile cilium"/>
    <property type="evidence" value="ECO:0007669"/>
    <property type="project" value="TreeGrafter"/>
</dbReference>
<dbReference type="InterPro" id="IPR006594">
    <property type="entry name" value="LisH"/>
</dbReference>
<reference evidence="10 11" key="2">
    <citation type="journal article" date="2021" name="Genomics">
        <title>High-quality reference genome for Clonorchis sinensis.</title>
        <authorList>
            <person name="Young N.D."/>
            <person name="Stroehlein A.J."/>
            <person name="Kinkar L."/>
            <person name="Wang T."/>
            <person name="Sohn W.M."/>
            <person name="Chang B.C.H."/>
            <person name="Kaur P."/>
            <person name="Weisz D."/>
            <person name="Dudchenko O."/>
            <person name="Aiden E.L."/>
            <person name="Korhonen P.K."/>
            <person name="Gasser R.B."/>
        </authorList>
    </citation>
    <scope>NUCLEOTIDE SEQUENCE [LARGE SCALE GENOMIC DNA]</scope>
    <source>
        <strain evidence="10">Cs-k2</strain>
    </source>
</reference>
<dbReference type="STRING" id="79923.A0A419PLF7"/>
<dbReference type="GO" id="GO:0060271">
    <property type="term" value="P:cilium assembly"/>
    <property type="evidence" value="ECO:0007669"/>
    <property type="project" value="TreeGrafter"/>
</dbReference>
<comment type="similarity">
    <text evidence="3">Belongs to the CEP43 family.</text>
</comment>
<proteinExistence type="inferred from homology"/>
<evidence type="ECO:0000313" key="10">
    <source>
        <dbReference type="EMBL" id="KAG5453320.1"/>
    </source>
</evidence>
<evidence type="ECO:0000256" key="8">
    <source>
        <dbReference type="SAM" id="MobiDB-lite"/>
    </source>
</evidence>
<keyword evidence="5" id="KW-0970">Cilium biogenesis/degradation</keyword>
<gene>
    <name evidence="10" type="ORF">CSKR_104404</name>
</gene>
<evidence type="ECO:0000256" key="3">
    <source>
        <dbReference type="ARBA" id="ARBA00005385"/>
    </source>
</evidence>
<dbReference type="EMBL" id="NIRI02000013">
    <property type="protein sequence ID" value="KAG5453320.1"/>
    <property type="molecule type" value="Genomic_DNA"/>
</dbReference>
<dbReference type="Proteomes" id="UP000286415">
    <property type="component" value="Unassembled WGS sequence"/>
</dbReference>
<accession>A0A419PLF7</accession>
<feature type="domain" description="FGFR1 oncogene partner (FOP) N-terminal dimerisation" evidence="9">
    <location>
        <begin position="59"/>
        <end position="106"/>
    </location>
</feature>
<keyword evidence="6" id="KW-0206">Cytoskeleton</keyword>
<protein>
    <submittedName>
        <fullName evidence="10">LisH domain-containing protein fopnl</fullName>
    </submittedName>
</protein>
<evidence type="ECO:0000256" key="5">
    <source>
        <dbReference type="ARBA" id="ARBA00022794"/>
    </source>
</evidence>
<comment type="subcellular location">
    <subcellularLocation>
        <location evidence="1">Cytoplasm</location>
        <location evidence="1">Cytoskeleton</location>
        <location evidence="1">Cilium basal body</location>
    </subcellularLocation>
    <subcellularLocation>
        <location evidence="2">Cytoplasm</location>
        <location evidence="2">Cytoskeleton</location>
        <location evidence="2">Microtubule organizing center</location>
        <location evidence="2">Centrosome</location>
    </subcellularLocation>
</comment>
<feature type="compositionally biased region" description="Basic and acidic residues" evidence="8">
    <location>
        <begin position="161"/>
        <end position="180"/>
    </location>
</feature>
<comment type="caution">
    <text evidence="10">The sequence shown here is derived from an EMBL/GenBank/DDBJ whole genome shotgun (WGS) entry which is preliminary data.</text>
</comment>
<evidence type="ECO:0000256" key="6">
    <source>
        <dbReference type="ARBA" id="ARBA00023212"/>
    </source>
</evidence>
<evidence type="ECO:0000256" key="1">
    <source>
        <dbReference type="ARBA" id="ARBA00004120"/>
    </source>
</evidence>
<dbReference type="Pfam" id="PF09398">
    <property type="entry name" value="FOP_dimer"/>
    <property type="match status" value="1"/>
</dbReference>
<dbReference type="InParanoid" id="A0A419PLF7"/>
<dbReference type="PANTHER" id="PTHR15431">
    <property type="entry name" value="FGFR1 ONCOGENE PARTNER/LISH DOMAIN-CONTAINING PROTEIN"/>
    <property type="match status" value="1"/>
</dbReference>